<dbReference type="Gene3D" id="1.10.1040.10">
    <property type="entry name" value="N-(1-d-carboxylethyl)-l-norvaline Dehydrogenase, domain 2"/>
    <property type="match status" value="1"/>
</dbReference>
<evidence type="ECO:0000259" key="9">
    <source>
        <dbReference type="Pfam" id="PF02558"/>
    </source>
</evidence>
<proteinExistence type="inferred from homology"/>
<evidence type="ECO:0000313" key="12">
    <source>
        <dbReference type="Proteomes" id="UP000003489"/>
    </source>
</evidence>
<protein>
    <recommendedName>
        <fullName evidence="8">2-dehydropantoate 2-reductase</fullName>
        <ecNumber evidence="8">1.1.1.169</ecNumber>
    </recommendedName>
    <alternativeName>
        <fullName evidence="8">Ketopantoate reductase</fullName>
    </alternativeName>
</protein>
<dbReference type="InterPro" id="IPR008927">
    <property type="entry name" value="6-PGluconate_DH-like_C_sf"/>
</dbReference>
<comment type="pathway">
    <text evidence="1 8">Cofactor biosynthesis; coenzyme A biosynthesis.</text>
</comment>
<reference evidence="11 12" key="2">
    <citation type="submission" date="2008-11" db="EMBL/GenBank/DDBJ databases">
        <title>Draft genome sequence of Methanobrevibacter smithii (DSM 2375).</title>
        <authorList>
            <person name="Sudarsanam P."/>
            <person name="Ley R."/>
            <person name="Guruge J."/>
            <person name="Turnbaugh P.J."/>
            <person name="Mahowald M."/>
            <person name="Liep D."/>
            <person name="Gordon J."/>
        </authorList>
    </citation>
    <scope>NUCLEOTIDE SEQUENCE [LARGE SCALE GENOMIC DNA]</scope>
    <source>
        <strain evidence="11 12">DSM 2375</strain>
    </source>
</reference>
<evidence type="ECO:0000256" key="4">
    <source>
        <dbReference type="ARBA" id="ARBA00022993"/>
    </source>
</evidence>
<dbReference type="PATRIC" id="fig|483214.13.peg.326"/>
<evidence type="ECO:0000313" key="11">
    <source>
        <dbReference type="EMBL" id="EEE41456.1"/>
    </source>
</evidence>
<keyword evidence="4 8" id="KW-0173">Coenzyme A biosynthesis</keyword>
<dbReference type="Pfam" id="PF02558">
    <property type="entry name" value="ApbA"/>
    <property type="match status" value="1"/>
</dbReference>
<dbReference type="InterPro" id="IPR013332">
    <property type="entry name" value="KPR_N"/>
</dbReference>
<dbReference type="HOGENOM" id="CLU_031468_0_0_2"/>
<comment type="function">
    <text evidence="8">Catalyzes the NADPH-dependent reduction of ketopantoate into pantoic acid.</text>
</comment>
<dbReference type="Pfam" id="PF08546">
    <property type="entry name" value="ApbA_C"/>
    <property type="match status" value="1"/>
</dbReference>
<dbReference type="Proteomes" id="UP000003489">
    <property type="component" value="Unassembled WGS sequence"/>
</dbReference>
<keyword evidence="5 8" id="KW-0560">Oxidoreductase</keyword>
<dbReference type="PANTHER" id="PTHR21708">
    <property type="entry name" value="PROBABLE 2-DEHYDROPANTOATE 2-REDUCTASE"/>
    <property type="match status" value="1"/>
</dbReference>
<dbReference type="AlphaFoldDB" id="B9ADB6"/>
<evidence type="ECO:0000256" key="3">
    <source>
        <dbReference type="ARBA" id="ARBA00022857"/>
    </source>
</evidence>
<evidence type="ECO:0000256" key="1">
    <source>
        <dbReference type="ARBA" id="ARBA00004724"/>
    </source>
</evidence>
<evidence type="ECO:0000256" key="7">
    <source>
        <dbReference type="ARBA" id="ARBA00048196"/>
    </source>
</evidence>
<dbReference type="InterPro" id="IPR013328">
    <property type="entry name" value="6PGD_dom2"/>
</dbReference>
<gene>
    <name evidence="11" type="ORF">METSMIALI_00339</name>
</gene>
<reference evidence="11 12" key="1">
    <citation type="submission" date="2008-10" db="EMBL/GenBank/DDBJ databases">
        <authorList>
            <person name="Fulton L."/>
            <person name="Clifton S."/>
            <person name="Fulton B."/>
            <person name="Xu J."/>
            <person name="Minx P."/>
            <person name="Pepin K.H."/>
            <person name="Johnson M."/>
            <person name="Bhonagiri V."/>
            <person name="Nash W.E."/>
            <person name="Mardis E.R."/>
            <person name="Wilson R.K."/>
        </authorList>
    </citation>
    <scope>NUCLEOTIDE SEQUENCE [LARGE SCALE GENOMIC DNA]</scope>
    <source>
        <strain evidence="11 12">DSM 2375</strain>
    </source>
</reference>
<dbReference type="NCBIfam" id="TIGR00745">
    <property type="entry name" value="apbA_panE"/>
    <property type="match status" value="1"/>
</dbReference>
<evidence type="ECO:0000256" key="6">
    <source>
        <dbReference type="ARBA" id="ARBA00047506"/>
    </source>
</evidence>
<dbReference type="UniPathway" id="UPA00241"/>
<evidence type="ECO:0000259" key="10">
    <source>
        <dbReference type="Pfam" id="PF08546"/>
    </source>
</evidence>
<keyword evidence="3 8" id="KW-0521">NADP</keyword>
<evidence type="ECO:0000256" key="8">
    <source>
        <dbReference type="RuleBase" id="RU362068"/>
    </source>
</evidence>
<dbReference type="InterPro" id="IPR036291">
    <property type="entry name" value="NAD(P)-bd_dom_sf"/>
</dbReference>
<evidence type="ECO:0000256" key="5">
    <source>
        <dbReference type="ARBA" id="ARBA00023002"/>
    </source>
</evidence>
<dbReference type="PANTHER" id="PTHR21708:SF26">
    <property type="entry name" value="2-DEHYDROPANTOATE 2-REDUCTASE"/>
    <property type="match status" value="1"/>
</dbReference>
<feature type="domain" description="Ketopantoate reductase C-terminal" evidence="10">
    <location>
        <begin position="208"/>
        <end position="335"/>
    </location>
</feature>
<dbReference type="EC" id="1.1.1.169" evidence="8"/>
<dbReference type="InterPro" id="IPR003710">
    <property type="entry name" value="ApbA"/>
</dbReference>
<dbReference type="Gene3D" id="3.40.50.720">
    <property type="entry name" value="NAD(P)-binding Rossmann-like Domain"/>
    <property type="match status" value="1"/>
</dbReference>
<name>B9ADB6_METSM</name>
<comment type="caution">
    <text evidence="11">The sequence shown here is derived from an EMBL/GenBank/DDBJ whole genome shotgun (WGS) entry which is preliminary data.</text>
</comment>
<dbReference type="SUPFAM" id="SSF51735">
    <property type="entry name" value="NAD(P)-binding Rossmann-fold domains"/>
    <property type="match status" value="1"/>
</dbReference>
<dbReference type="GO" id="GO:0015937">
    <property type="term" value="P:coenzyme A biosynthetic process"/>
    <property type="evidence" value="ECO:0007669"/>
    <property type="project" value="UniProtKB-UniPathway"/>
</dbReference>
<dbReference type="InterPro" id="IPR051402">
    <property type="entry name" value="KPR-Related"/>
</dbReference>
<organism evidence="11 12">
    <name type="scientific">Methanobrevibacter smithii DSM 2375</name>
    <dbReference type="NCBI Taxonomy" id="483214"/>
    <lineage>
        <taxon>Archaea</taxon>
        <taxon>Methanobacteriati</taxon>
        <taxon>Methanobacteriota</taxon>
        <taxon>Methanomada group</taxon>
        <taxon>Methanobacteria</taxon>
        <taxon>Methanobacteriales</taxon>
        <taxon>Methanobacteriaceae</taxon>
        <taxon>Methanobrevibacter</taxon>
    </lineage>
</organism>
<dbReference type="EMBL" id="ABYW01000004">
    <property type="protein sequence ID" value="EEE41456.1"/>
    <property type="molecule type" value="Genomic_DNA"/>
</dbReference>
<comment type="catalytic activity">
    <reaction evidence="6">
        <text>(R)-pantoate + NADP(+) = 2-dehydropantoate + NADPH + H(+)</text>
        <dbReference type="Rhea" id="RHEA:16233"/>
        <dbReference type="ChEBI" id="CHEBI:11561"/>
        <dbReference type="ChEBI" id="CHEBI:15378"/>
        <dbReference type="ChEBI" id="CHEBI:15980"/>
        <dbReference type="ChEBI" id="CHEBI:57783"/>
        <dbReference type="ChEBI" id="CHEBI:58349"/>
        <dbReference type="EC" id="1.1.1.169"/>
    </reaction>
    <physiologicalReaction direction="right-to-left" evidence="6">
        <dbReference type="Rhea" id="RHEA:16235"/>
    </physiologicalReaction>
</comment>
<dbReference type="GO" id="GO:0005737">
    <property type="term" value="C:cytoplasm"/>
    <property type="evidence" value="ECO:0007669"/>
    <property type="project" value="TreeGrafter"/>
</dbReference>
<sequence length="338" mass="38576">MYTKLFYKIKNKISLTTKGNNKMNILINGSGAVGLGLGASMLSQKADVSFYATGKTATAIKENGLERTGLFQHYSFTPDEYQVYEDYKDIPEKTFDYVFICSKTVANEDISRKLAENKEILKDNCKIIIFQNGFANDEPFLRYFSEDEVYCARVITGFSRPQRHISEITVYTEPILLGSLQNADPECLEKIAQMISASGIKCETTTEIDKYLWAKMLYNCALNPLGVILNCTYGKLTENEYSKNIMDSIIDEIFAVIKKSEYSTLWDSADEYRKLFYSKLVPDTYNHYSSTYQDIQKKIKTEIDTLNGTVIRLGEKYGVDVSTNKIIYNLIKSIESEF</sequence>
<accession>B9ADB6</accession>
<dbReference type="SUPFAM" id="SSF48179">
    <property type="entry name" value="6-phosphogluconate dehydrogenase C-terminal domain-like"/>
    <property type="match status" value="1"/>
</dbReference>
<dbReference type="InterPro" id="IPR013752">
    <property type="entry name" value="KPA_reductase"/>
</dbReference>
<dbReference type="GO" id="GO:0015940">
    <property type="term" value="P:pantothenate biosynthetic process"/>
    <property type="evidence" value="ECO:0007669"/>
    <property type="project" value="InterPro"/>
</dbReference>
<feature type="domain" description="Ketopantoate reductase N-terminal" evidence="9">
    <location>
        <begin position="25"/>
        <end position="168"/>
    </location>
</feature>
<evidence type="ECO:0000256" key="2">
    <source>
        <dbReference type="ARBA" id="ARBA00007870"/>
    </source>
</evidence>
<dbReference type="GO" id="GO:0008677">
    <property type="term" value="F:2-dehydropantoate 2-reductase activity"/>
    <property type="evidence" value="ECO:0007669"/>
    <property type="project" value="UniProtKB-EC"/>
</dbReference>
<comment type="catalytic activity">
    <reaction evidence="7">
        <text>(R)-pantoate + NAD(+) = 2-dehydropantoate + NADH + H(+)</text>
        <dbReference type="Rhea" id="RHEA:61292"/>
        <dbReference type="ChEBI" id="CHEBI:11561"/>
        <dbReference type="ChEBI" id="CHEBI:15378"/>
        <dbReference type="ChEBI" id="CHEBI:15980"/>
        <dbReference type="ChEBI" id="CHEBI:57540"/>
        <dbReference type="ChEBI" id="CHEBI:57945"/>
    </reaction>
    <physiologicalReaction direction="right-to-left" evidence="7">
        <dbReference type="Rhea" id="RHEA:61294"/>
    </physiologicalReaction>
</comment>
<comment type="similarity">
    <text evidence="2 8">Belongs to the ketopantoate reductase family.</text>
</comment>